<keyword evidence="1" id="KW-0812">Transmembrane</keyword>
<proteinExistence type="predicted"/>
<name>U7QP29_9CYAN</name>
<reference evidence="2 3" key="1">
    <citation type="journal article" date="2013" name="Front. Microbiol.">
        <title>Comparative genomic analyses of the cyanobacterium, Lyngbya aestuarii BL J, a powerful hydrogen producer.</title>
        <authorList>
            <person name="Kothari A."/>
            <person name="Vaughn M."/>
            <person name="Garcia-Pichel F."/>
        </authorList>
    </citation>
    <scope>NUCLEOTIDE SEQUENCE [LARGE SCALE GENOMIC DNA]</scope>
    <source>
        <strain evidence="2 3">BL J</strain>
    </source>
</reference>
<protein>
    <submittedName>
        <fullName evidence="2">Putative membrane protein</fullName>
    </submittedName>
</protein>
<keyword evidence="1" id="KW-1133">Transmembrane helix</keyword>
<keyword evidence="3" id="KW-1185">Reference proteome</keyword>
<organism evidence="2 3">
    <name type="scientific">Lyngbya aestuarii BL J</name>
    <dbReference type="NCBI Taxonomy" id="1348334"/>
    <lineage>
        <taxon>Bacteria</taxon>
        <taxon>Bacillati</taxon>
        <taxon>Cyanobacteriota</taxon>
        <taxon>Cyanophyceae</taxon>
        <taxon>Oscillatoriophycideae</taxon>
        <taxon>Oscillatoriales</taxon>
        <taxon>Microcoleaceae</taxon>
        <taxon>Lyngbya</taxon>
    </lineage>
</organism>
<accession>U7QP29</accession>
<dbReference type="Proteomes" id="UP000017127">
    <property type="component" value="Unassembled WGS sequence"/>
</dbReference>
<evidence type="ECO:0000256" key="1">
    <source>
        <dbReference type="SAM" id="Phobius"/>
    </source>
</evidence>
<gene>
    <name evidence="2" type="ORF">M595_1808</name>
</gene>
<sequence>MLDWALSGRCLGVVWAFYWHSLGILWAQTLRPYGWIIQ</sequence>
<feature type="transmembrane region" description="Helical" evidence="1">
    <location>
        <begin position="6"/>
        <end position="27"/>
    </location>
</feature>
<evidence type="ECO:0000313" key="2">
    <source>
        <dbReference type="EMBL" id="ERT08156.1"/>
    </source>
</evidence>
<dbReference type="AlphaFoldDB" id="U7QP29"/>
<comment type="caution">
    <text evidence="2">The sequence shown here is derived from an EMBL/GenBank/DDBJ whole genome shotgun (WGS) entry which is preliminary data.</text>
</comment>
<keyword evidence="1" id="KW-0472">Membrane</keyword>
<evidence type="ECO:0000313" key="3">
    <source>
        <dbReference type="Proteomes" id="UP000017127"/>
    </source>
</evidence>
<dbReference type="EMBL" id="AUZM01000013">
    <property type="protein sequence ID" value="ERT08156.1"/>
    <property type="molecule type" value="Genomic_DNA"/>
</dbReference>